<comment type="catalytic activity">
    <reaction evidence="8">
        <text>adenosine + phosphate = alpha-D-ribose 1-phosphate + adenine</text>
        <dbReference type="Rhea" id="RHEA:27642"/>
        <dbReference type="ChEBI" id="CHEBI:16335"/>
        <dbReference type="ChEBI" id="CHEBI:16708"/>
        <dbReference type="ChEBI" id="CHEBI:43474"/>
        <dbReference type="ChEBI" id="CHEBI:57720"/>
        <dbReference type="EC" id="2.4.2.1"/>
    </reaction>
    <physiologicalReaction direction="left-to-right" evidence="8">
        <dbReference type="Rhea" id="RHEA:27643"/>
    </physiologicalReaction>
</comment>
<comment type="catalytic activity">
    <reaction evidence="7">
        <text>adenosine + H2O + H(+) = inosine + NH4(+)</text>
        <dbReference type="Rhea" id="RHEA:24408"/>
        <dbReference type="ChEBI" id="CHEBI:15377"/>
        <dbReference type="ChEBI" id="CHEBI:15378"/>
        <dbReference type="ChEBI" id="CHEBI:16335"/>
        <dbReference type="ChEBI" id="CHEBI:17596"/>
        <dbReference type="ChEBI" id="CHEBI:28938"/>
        <dbReference type="EC" id="3.5.4.4"/>
    </reaction>
    <physiologicalReaction direction="left-to-right" evidence="7">
        <dbReference type="Rhea" id="RHEA:24409"/>
    </physiologicalReaction>
</comment>
<accession>A0ABZ0I345</accession>
<reference evidence="11 12" key="1">
    <citation type="submission" date="2023-10" db="EMBL/GenBank/DDBJ databases">
        <title>Two novel species belonging to the OM43/NOR5 clade.</title>
        <authorList>
            <person name="Park M."/>
        </authorList>
    </citation>
    <scope>NUCLEOTIDE SEQUENCE [LARGE SCALE GENOMIC DNA]</scope>
    <source>
        <strain evidence="11 12">IMCC43200</strain>
    </source>
</reference>
<protein>
    <recommendedName>
        <fullName evidence="10">Purine nucleoside phosphorylase</fullName>
    </recommendedName>
</protein>
<evidence type="ECO:0000256" key="3">
    <source>
        <dbReference type="ARBA" id="ARBA00022679"/>
    </source>
</evidence>
<evidence type="ECO:0000256" key="10">
    <source>
        <dbReference type="RuleBase" id="RU361274"/>
    </source>
</evidence>
<dbReference type="NCBIfam" id="TIGR00726">
    <property type="entry name" value="peptidoglycan editing factor PgeF"/>
    <property type="match status" value="1"/>
</dbReference>
<dbReference type="CDD" id="cd16833">
    <property type="entry name" value="YfiH"/>
    <property type="match status" value="1"/>
</dbReference>
<keyword evidence="4" id="KW-0479">Metal-binding</keyword>
<dbReference type="SUPFAM" id="SSF64438">
    <property type="entry name" value="CNF1/YfiH-like putative cysteine hydrolases"/>
    <property type="match status" value="1"/>
</dbReference>
<evidence type="ECO:0000256" key="4">
    <source>
        <dbReference type="ARBA" id="ARBA00022723"/>
    </source>
</evidence>
<evidence type="ECO:0000313" key="11">
    <source>
        <dbReference type="EMBL" id="WOJ93471.1"/>
    </source>
</evidence>
<dbReference type="Pfam" id="PF02578">
    <property type="entry name" value="Cu-oxidase_4"/>
    <property type="match status" value="1"/>
</dbReference>
<organism evidence="11 12">
    <name type="scientific">Congregibacter variabilis</name>
    <dbReference type="NCBI Taxonomy" id="3081200"/>
    <lineage>
        <taxon>Bacteria</taxon>
        <taxon>Pseudomonadati</taxon>
        <taxon>Pseudomonadota</taxon>
        <taxon>Gammaproteobacteria</taxon>
        <taxon>Cellvibrionales</taxon>
        <taxon>Halieaceae</taxon>
        <taxon>Congregibacter</taxon>
    </lineage>
</organism>
<dbReference type="InterPro" id="IPR038371">
    <property type="entry name" value="Cu_polyphenol_OxRdtase_sf"/>
</dbReference>
<evidence type="ECO:0000256" key="6">
    <source>
        <dbReference type="ARBA" id="ARBA00022833"/>
    </source>
</evidence>
<comment type="catalytic activity">
    <reaction evidence="9">
        <text>S-methyl-5'-thioadenosine + phosphate = 5-(methylsulfanyl)-alpha-D-ribose 1-phosphate + adenine</text>
        <dbReference type="Rhea" id="RHEA:11852"/>
        <dbReference type="ChEBI" id="CHEBI:16708"/>
        <dbReference type="ChEBI" id="CHEBI:17509"/>
        <dbReference type="ChEBI" id="CHEBI:43474"/>
        <dbReference type="ChEBI" id="CHEBI:58533"/>
        <dbReference type="EC" id="2.4.2.28"/>
    </reaction>
    <physiologicalReaction direction="left-to-right" evidence="9">
        <dbReference type="Rhea" id="RHEA:11853"/>
    </physiologicalReaction>
</comment>
<evidence type="ECO:0000256" key="1">
    <source>
        <dbReference type="ARBA" id="ARBA00000553"/>
    </source>
</evidence>
<evidence type="ECO:0000256" key="7">
    <source>
        <dbReference type="ARBA" id="ARBA00047989"/>
    </source>
</evidence>
<dbReference type="InterPro" id="IPR003730">
    <property type="entry name" value="Cu_polyphenol_OxRdtase"/>
</dbReference>
<dbReference type="Gene3D" id="3.60.140.10">
    <property type="entry name" value="CNF1/YfiH-like putative cysteine hydrolases"/>
    <property type="match status" value="1"/>
</dbReference>
<evidence type="ECO:0000256" key="9">
    <source>
        <dbReference type="ARBA" id="ARBA00049893"/>
    </source>
</evidence>
<evidence type="ECO:0000256" key="5">
    <source>
        <dbReference type="ARBA" id="ARBA00022801"/>
    </source>
</evidence>
<keyword evidence="5" id="KW-0378">Hydrolase</keyword>
<keyword evidence="12" id="KW-1185">Reference proteome</keyword>
<comment type="similarity">
    <text evidence="2 10">Belongs to the purine nucleoside phosphorylase YfiH/LACC1 family.</text>
</comment>
<dbReference type="Proteomes" id="UP001626537">
    <property type="component" value="Chromosome"/>
</dbReference>
<keyword evidence="6" id="KW-0862">Zinc</keyword>
<evidence type="ECO:0000313" key="12">
    <source>
        <dbReference type="Proteomes" id="UP001626537"/>
    </source>
</evidence>
<name>A0ABZ0I345_9GAMM</name>
<keyword evidence="3" id="KW-0808">Transferase</keyword>
<evidence type="ECO:0000256" key="8">
    <source>
        <dbReference type="ARBA" id="ARBA00048968"/>
    </source>
</evidence>
<dbReference type="EMBL" id="CP136864">
    <property type="protein sequence ID" value="WOJ93471.1"/>
    <property type="molecule type" value="Genomic_DNA"/>
</dbReference>
<comment type="catalytic activity">
    <reaction evidence="1">
        <text>inosine + phosphate = alpha-D-ribose 1-phosphate + hypoxanthine</text>
        <dbReference type="Rhea" id="RHEA:27646"/>
        <dbReference type="ChEBI" id="CHEBI:17368"/>
        <dbReference type="ChEBI" id="CHEBI:17596"/>
        <dbReference type="ChEBI" id="CHEBI:43474"/>
        <dbReference type="ChEBI" id="CHEBI:57720"/>
        <dbReference type="EC" id="2.4.2.1"/>
    </reaction>
    <physiologicalReaction direction="left-to-right" evidence="1">
        <dbReference type="Rhea" id="RHEA:27647"/>
    </physiologicalReaction>
</comment>
<dbReference type="PANTHER" id="PTHR30616:SF2">
    <property type="entry name" value="PURINE NUCLEOSIDE PHOSPHORYLASE LACC1"/>
    <property type="match status" value="1"/>
</dbReference>
<dbReference type="PANTHER" id="PTHR30616">
    <property type="entry name" value="UNCHARACTERIZED PROTEIN YFIH"/>
    <property type="match status" value="1"/>
</dbReference>
<gene>
    <name evidence="11" type="primary">pgeF</name>
    <name evidence="11" type="ORF">R0135_17050</name>
</gene>
<evidence type="ECO:0000256" key="2">
    <source>
        <dbReference type="ARBA" id="ARBA00007353"/>
    </source>
</evidence>
<sequence length="249" mass="27041">MSVHEVRLAGWSDKVRVFYTTRTGGRSEGPYRGFNLGLHVGDSEQSVQNNRRELLAKLPPRTRIAWLNQVHGTQIVEASDGLGPPITADGCWTKERGIACAVMVADCLPVILSDRAGSVIAAVHAGWRGLAAGVLESAVASLGVAPQEVYAWLGPAIGRDRFEVGPEVRSAFIKHDASAATERCFRPSDMRVGHYLADLPGLAQKRLRGLGLADIQTFSACTVDEPTRFFSYRRDGVTGRMACLILRNL</sequence>
<dbReference type="InterPro" id="IPR011324">
    <property type="entry name" value="Cytotoxic_necrot_fac-like_cat"/>
</dbReference>
<dbReference type="RefSeq" id="WP_407348120.1">
    <property type="nucleotide sequence ID" value="NZ_CP136864.1"/>
</dbReference>
<proteinExistence type="inferred from homology"/>